<proteinExistence type="predicted"/>
<evidence type="ECO:0000313" key="4">
    <source>
        <dbReference type="Proteomes" id="UP000837857"/>
    </source>
</evidence>
<dbReference type="Proteomes" id="UP000837857">
    <property type="component" value="Chromosome 8"/>
</dbReference>
<evidence type="ECO:0000313" key="3">
    <source>
        <dbReference type="EMBL" id="CAH2075500.1"/>
    </source>
</evidence>
<keyword evidence="2" id="KW-0732">Signal</keyword>
<evidence type="ECO:0000256" key="2">
    <source>
        <dbReference type="SAM" id="SignalP"/>
    </source>
</evidence>
<keyword evidence="4" id="KW-1185">Reference proteome</keyword>
<feature type="chain" id="PRO_5045235596" evidence="2">
    <location>
        <begin position="24"/>
        <end position="229"/>
    </location>
</feature>
<feature type="compositionally biased region" description="Polar residues" evidence="1">
    <location>
        <begin position="123"/>
        <end position="135"/>
    </location>
</feature>
<feature type="region of interest" description="Disordered" evidence="1">
    <location>
        <begin position="39"/>
        <end position="135"/>
    </location>
</feature>
<organism evidence="3 4">
    <name type="scientific">Iphiclides podalirius</name>
    <name type="common">scarce swallowtail</name>
    <dbReference type="NCBI Taxonomy" id="110791"/>
    <lineage>
        <taxon>Eukaryota</taxon>
        <taxon>Metazoa</taxon>
        <taxon>Ecdysozoa</taxon>
        <taxon>Arthropoda</taxon>
        <taxon>Hexapoda</taxon>
        <taxon>Insecta</taxon>
        <taxon>Pterygota</taxon>
        <taxon>Neoptera</taxon>
        <taxon>Endopterygota</taxon>
        <taxon>Lepidoptera</taxon>
        <taxon>Glossata</taxon>
        <taxon>Ditrysia</taxon>
        <taxon>Papilionoidea</taxon>
        <taxon>Papilionidae</taxon>
        <taxon>Papilioninae</taxon>
        <taxon>Iphiclides</taxon>
    </lineage>
</organism>
<reference evidence="3" key="1">
    <citation type="submission" date="2022-03" db="EMBL/GenBank/DDBJ databases">
        <authorList>
            <person name="Martin H S."/>
        </authorList>
    </citation>
    <scope>NUCLEOTIDE SEQUENCE</scope>
</reference>
<evidence type="ECO:0000256" key="1">
    <source>
        <dbReference type="SAM" id="MobiDB-lite"/>
    </source>
</evidence>
<feature type="non-terminal residue" evidence="3">
    <location>
        <position position="229"/>
    </location>
</feature>
<feature type="signal peptide" evidence="2">
    <location>
        <begin position="1"/>
        <end position="23"/>
    </location>
</feature>
<protein>
    <submittedName>
        <fullName evidence="3">Uncharacterized protein</fullName>
    </submittedName>
</protein>
<accession>A0ABN8JBE1</accession>
<feature type="compositionally biased region" description="Basic and acidic residues" evidence="1">
    <location>
        <begin position="90"/>
        <end position="102"/>
    </location>
</feature>
<name>A0ABN8JBE1_9NEOP</name>
<sequence>MCAIGCLLALAAAILIVVYHTNWLENTLGKCQSAVDNANTAGNSSTDRPGGGSIEPSDRDVNTERQQAAQDPEKQESEVSRVRTPPSALKRLDDLYKQEFTDKPQQLEQPKPPDQPKSPDTLGEQSPTVTESLEVTRTTRVTDTKEPLTMVTEKSNFERAGNHPEEEQYISLDSANFIEVHETTSNVYTDTQTNNLSVKEFVKEKQSMSKVLTLLEEILTNMSEKKAKD</sequence>
<feature type="compositionally biased region" description="Basic and acidic residues" evidence="1">
    <location>
        <begin position="71"/>
        <end position="81"/>
    </location>
</feature>
<gene>
    <name evidence="3" type="ORF">IPOD504_LOCUS16848</name>
</gene>
<dbReference type="EMBL" id="OW152820">
    <property type="protein sequence ID" value="CAH2075500.1"/>
    <property type="molecule type" value="Genomic_DNA"/>
</dbReference>